<comment type="caution">
    <text evidence="1">The sequence shown here is derived from an EMBL/GenBank/DDBJ whole genome shotgun (WGS) entry which is preliminary data.</text>
</comment>
<accession>A0A0M0LLG6</accession>
<gene>
    <name evidence="1" type="ORF">AMD00_03460</name>
</gene>
<dbReference type="GeneID" id="301135163"/>
<protein>
    <submittedName>
        <fullName evidence="1">Uncharacterized protein</fullName>
    </submittedName>
</protein>
<evidence type="ECO:0000313" key="1">
    <source>
        <dbReference type="EMBL" id="KOO51538.1"/>
    </source>
</evidence>
<dbReference type="RefSeq" id="WP_053415681.1">
    <property type="nucleotide sequence ID" value="NZ_LILB01000001.1"/>
</dbReference>
<evidence type="ECO:0000313" key="2">
    <source>
        <dbReference type="Proteomes" id="UP000036867"/>
    </source>
</evidence>
<dbReference type="OrthoDB" id="2453422at2"/>
<sequence>MKKALLTIIIFIVLVAGSYGIFQYNKYKEKPITDVLTHLEDSEVRSTDVTKMNKLKFGKSYTLNNDNYVILKSLKNVKLRLTKDDYDMFNCDYIISIYTDLDRITIFLFVDEKEMVILSDTESWGRRHYKTTSSDFFDVVETLLTKENEDVQK</sequence>
<proteinExistence type="predicted"/>
<keyword evidence="2" id="KW-1185">Reference proteome</keyword>
<reference evidence="2" key="1">
    <citation type="submission" date="2015-08" db="EMBL/GenBank/DDBJ databases">
        <title>Fjat-10028 dsm 16317.</title>
        <authorList>
            <person name="Liu B."/>
            <person name="Wang J."/>
            <person name="Zhu Y."/>
            <person name="Liu G."/>
            <person name="Chen Q."/>
            <person name="Chen Z."/>
            <person name="Lan J."/>
            <person name="Che J."/>
            <person name="Ge C."/>
            <person name="Shi H."/>
            <person name="Pan Z."/>
            <person name="Liu X."/>
        </authorList>
    </citation>
    <scope>NUCLEOTIDE SEQUENCE [LARGE SCALE GENOMIC DNA]</scope>
    <source>
        <strain evidence="2">DSM 16317</strain>
    </source>
</reference>
<name>A0A0M0LLG6_9BACL</name>
<dbReference type="EMBL" id="LILB01000001">
    <property type="protein sequence ID" value="KOO51538.1"/>
    <property type="molecule type" value="Genomic_DNA"/>
</dbReference>
<organism evidence="1 2">
    <name type="scientific">Viridibacillus arvi</name>
    <dbReference type="NCBI Taxonomy" id="263475"/>
    <lineage>
        <taxon>Bacteria</taxon>
        <taxon>Bacillati</taxon>
        <taxon>Bacillota</taxon>
        <taxon>Bacilli</taxon>
        <taxon>Bacillales</taxon>
        <taxon>Caryophanaceae</taxon>
        <taxon>Viridibacillus</taxon>
    </lineage>
</organism>
<dbReference type="Proteomes" id="UP000036867">
    <property type="component" value="Unassembled WGS sequence"/>
</dbReference>
<dbReference type="AlphaFoldDB" id="A0A0M0LLG6"/>